<protein>
    <recommendedName>
        <fullName evidence="3">DUF4825 domain-containing protein</fullName>
    </recommendedName>
</protein>
<name>A0A838CR17_9BACI</name>
<dbReference type="Proteomes" id="UP000571017">
    <property type="component" value="Unassembled WGS sequence"/>
</dbReference>
<evidence type="ECO:0008006" key="3">
    <source>
        <dbReference type="Google" id="ProtNLM"/>
    </source>
</evidence>
<comment type="caution">
    <text evidence="1">The sequence shown here is derived from an EMBL/GenBank/DDBJ whole genome shotgun (WGS) entry which is preliminary data.</text>
</comment>
<evidence type="ECO:0000313" key="1">
    <source>
        <dbReference type="EMBL" id="MBA2174440.1"/>
    </source>
</evidence>
<dbReference type="EMBL" id="JACEFG010000001">
    <property type="protein sequence ID" value="MBA2174440.1"/>
    <property type="molecule type" value="Genomic_DNA"/>
</dbReference>
<dbReference type="RefSeq" id="WP_181471438.1">
    <property type="nucleotide sequence ID" value="NZ_JACEFG010000001.1"/>
</dbReference>
<proteinExistence type="predicted"/>
<reference evidence="1 2" key="1">
    <citation type="journal article" date="2004" name="Extremophiles">
        <title>Halobacillus locisalis sp. nov., a halophilic bacterium isolated from a marine solar saltern of the Yellow Sea in Korea.</title>
        <authorList>
            <person name="Yoon J.H."/>
            <person name="Kang K.H."/>
            <person name="Oh T.K."/>
            <person name="Park Y.H."/>
        </authorList>
    </citation>
    <scope>NUCLEOTIDE SEQUENCE [LARGE SCALE GENOMIC DNA]</scope>
    <source>
        <strain evidence="1 2">KCTC 3788</strain>
    </source>
</reference>
<accession>A0A838CR17</accession>
<sequence length="187" mass="21716">MKKWVLILMFWLTGCSQTEEITTIKDMTFQNIHPYIGTYVGGNQHPKILRSLPAGEMIGEIRTDDGRVHVDYRYKESFIPGGSFYEYWREEGQKEQTFIYNAIMLSLLIPDSKGYHFTLNGDTASIERVDLMKRFAEEFDEFSEYTLTDSDIVLFKEGNKERMASFLSSNMNEIAEFSGKATMQKLH</sequence>
<organism evidence="1 2">
    <name type="scientific">Halobacillus locisalis</name>
    <dbReference type="NCBI Taxonomy" id="220753"/>
    <lineage>
        <taxon>Bacteria</taxon>
        <taxon>Bacillati</taxon>
        <taxon>Bacillota</taxon>
        <taxon>Bacilli</taxon>
        <taxon>Bacillales</taxon>
        <taxon>Bacillaceae</taxon>
        <taxon>Halobacillus</taxon>
    </lineage>
</organism>
<keyword evidence="2" id="KW-1185">Reference proteome</keyword>
<dbReference type="AlphaFoldDB" id="A0A838CR17"/>
<gene>
    <name evidence="1" type="ORF">H0266_05910</name>
</gene>
<dbReference type="PROSITE" id="PS51257">
    <property type="entry name" value="PROKAR_LIPOPROTEIN"/>
    <property type="match status" value="1"/>
</dbReference>
<evidence type="ECO:0000313" key="2">
    <source>
        <dbReference type="Proteomes" id="UP000571017"/>
    </source>
</evidence>